<gene>
    <name evidence="1" type="ORF">RDB_LOCUS35827</name>
</gene>
<proteinExistence type="predicted"/>
<name>A0A8H2XNM1_9AGAM</name>
<evidence type="ECO:0000313" key="1">
    <source>
        <dbReference type="EMBL" id="CAE6431247.1"/>
    </source>
</evidence>
<accession>A0A8H2XNM1</accession>
<comment type="caution">
    <text evidence="1">The sequence shown here is derived from an EMBL/GenBank/DDBJ whole genome shotgun (WGS) entry which is preliminary data.</text>
</comment>
<evidence type="ECO:0000313" key="2">
    <source>
        <dbReference type="Proteomes" id="UP000663888"/>
    </source>
</evidence>
<sequence length="322" mass="35809">MLSVYTPKVMVKLVYNPLRLKDCYFHRSLLQFSQHKPRLVDRNMSGFMFSDQDFLIPNTGTDGFINNTSMSSAYTPVYVGEPQGSFPSITEVPSNLDLLPTSYLENETSSGLKLQNPLYSLERSIAPGTDMYPSTFQDTELVQLTSMTSVVSDLSITHTTRENYPQPGVLPDILNINISPSTYIHAQTIVGARTTVFHPTSLETSYLAQNPFDLFAPSPADCASIGEHLSPQSPSTQSAVWMDVPTCLGPNEELIELFVKEFKRTIGKGFGWVMCSLCALKGHSKLHNAKPSSLERHLFHHFGVKRVLGVIIASDDSLRRNK</sequence>
<dbReference type="EMBL" id="CAJMWX010000802">
    <property type="protein sequence ID" value="CAE6431247.1"/>
    <property type="molecule type" value="Genomic_DNA"/>
</dbReference>
<protein>
    <submittedName>
        <fullName evidence="1">Uncharacterized protein</fullName>
    </submittedName>
</protein>
<dbReference type="AlphaFoldDB" id="A0A8H2XNM1"/>
<reference evidence="1" key="1">
    <citation type="submission" date="2021-01" db="EMBL/GenBank/DDBJ databases">
        <authorList>
            <person name="Kaushik A."/>
        </authorList>
    </citation>
    <scope>NUCLEOTIDE SEQUENCE</scope>
    <source>
        <strain evidence="1">AG4-R118</strain>
    </source>
</reference>
<dbReference type="Proteomes" id="UP000663888">
    <property type="component" value="Unassembled WGS sequence"/>
</dbReference>
<organism evidence="1 2">
    <name type="scientific">Rhizoctonia solani</name>
    <dbReference type="NCBI Taxonomy" id="456999"/>
    <lineage>
        <taxon>Eukaryota</taxon>
        <taxon>Fungi</taxon>
        <taxon>Dikarya</taxon>
        <taxon>Basidiomycota</taxon>
        <taxon>Agaricomycotina</taxon>
        <taxon>Agaricomycetes</taxon>
        <taxon>Cantharellales</taxon>
        <taxon>Ceratobasidiaceae</taxon>
        <taxon>Rhizoctonia</taxon>
    </lineage>
</organism>
<dbReference type="OrthoDB" id="668540at2759"/>